<dbReference type="STRING" id="485916.Dtox_2715"/>
<dbReference type="EMBL" id="CP001720">
    <property type="protein sequence ID" value="ACV63494.1"/>
    <property type="molecule type" value="Genomic_DNA"/>
</dbReference>
<dbReference type="KEGG" id="dae:Dtox_2715"/>
<sequence length="115" mass="12649">MSKICLVAFNGEPMCFVHVLLNAFDFKQKGYAVTIVVEGSACKLVKDLAEETNPFHAMWEQAKNDSLISAVCRACCIKMNSIESAQSQGLPLEADMKGHVALEKYIKAGFTLITF</sequence>
<dbReference type="RefSeq" id="WP_015758188.1">
    <property type="nucleotide sequence ID" value="NC_013216.1"/>
</dbReference>
<dbReference type="SUPFAM" id="SSF75169">
    <property type="entry name" value="DsrEFH-like"/>
    <property type="match status" value="1"/>
</dbReference>
<accession>C8W1M3</accession>
<evidence type="ECO:0008006" key="3">
    <source>
        <dbReference type="Google" id="ProtNLM"/>
    </source>
</evidence>
<dbReference type="AlphaFoldDB" id="C8W1M3"/>
<evidence type="ECO:0000313" key="1">
    <source>
        <dbReference type="EMBL" id="ACV63494.1"/>
    </source>
</evidence>
<dbReference type="HOGENOM" id="CLU_167520_1_0_9"/>
<evidence type="ECO:0000313" key="2">
    <source>
        <dbReference type="Proteomes" id="UP000002217"/>
    </source>
</evidence>
<protein>
    <recommendedName>
        <fullName evidence="3">Cytoplasmic protein</fullName>
    </recommendedName>
</protein>
<organism evidence="1 2">
    <name type="scientific">Desulfofarcimen acetoxidans (strain ATCC 49208 / DSM 771 / KCTC 5769 / VKM B-1644 / 5575)</name>
    <name type="common">Desulfotomaculum acetoxidans</name>
    <dbReference type="NCBI Taxonomy" id="485916"/>
    <lineage>
        <taxon>Bacteria</taxon>
        <taxon>Bacillati</taxon>
        <taxon>Bacillota</taxon>
        <taxon>Clostridia</taxon>
        <taxon>Eubacteriales</taxon>
        <taxon>Peptococcaceae</taxon>
        <taxon>Desulfofarcimen</taxon>
    </lineage>
</organism>
<dbReference type="eggNOG" id="COG3370">
    <property type="taxonomic scope" value="Bacteria"/>
</dbReference>
<dbReference type="OrthoDB" id="9807925at2"/>
<proteinExistence type="predicted"/>
<keyword evidence="2" id="KW-1185">Reference proteome</keyword>
<dbReference type="InterPro" id="IPR027396">
    <property type="entry name" value="DsrEFH-like"/>
</dbReference>
<reference evidence="1 2" key="1">
    <citation type="journal article" date="2009" name="Stand. Genomic Sci.">
        <title>Complete genome sequence of Desulfotomaculum acetoxidans type strain (5575).</title>
        <authorList>
            <person name="Spring S."/>
            <person name="Lapidus A."/>
            <person name="Schroder M."/>
            <person name="Gleim D."/>
            <person name="Sims D."/>
            <person name="Meincke L."/>
            <person name="Glavina Del Rio T."/>
            <person name="Tice H."/>
            <person name="Copeland A."/>
            <person name="Cheng J.F."/>
            <person name="Lucas S."/>
            <person name="Chen F."/>
            <person name="Nolan M."/>
            <person name="Bruce D."/>
            <person name="Goodwin L."/>
            <person name="Pitluck S."/>
            <person name="Ivanova N."/>
            <person name="Mavromatis K."/>
            <person name="Mikhailova N."/>
            <person name="Pati A."/>
            <person name="Chen A."/>
            <person name="Palaniappan K."/>
            <person name="Land M."/>
            <person name="Hauser L."/>
            <person name="Chang Y.J."/>
            <person name="Jeffries C.D."/>
            <person name="Chain P."/>
            <person name="Saunders E."/>
            <person name="Brettin T."/>
            <person name="Detter J.C."/>
            <person name="Goker M."/>
            <person name="Bristow J."/>
            <person name="Eisen J.A."/>
            <person name="Markowitz V."/>
            <person name="Hugenholtz P."/>
            <person name="Kyrpides N.C."/>
            <person name="Klenk H.P."/>
            <person name="Han C."/>
        </authorList>
    </citation>
    <scope>NUCLEOTIDE SEQUENCE [LARGE SCALE GENOMIC DNA]</scope>
    <source>
        <strain evidence="2">ATCC 49208 / DSM 771 / VKM B-1644</strain>
    </source>
</reference>
<name>C8W1M3_DESAS</name>
<gene>
    <name evidence="1" type="ordered locus">Dtox_2715</name>
</gene>
<dbReference type="Proteomes" id="UP000002217">
    <property type="component" value="Chromosome"/>
</dbReference>